<dbReference type="InParanoid" id="A0A6P8YIB8"/>
<protein>
    <recommendedName>
        <fullName evidence="1">ATP-dependent DNA helicase</fullName>
        <ecNumber evidence="1">5.6.2.3</ecNumber>
    </recommendedName>
</protein>
<dbReference type="Gene3D" id="3.90.70.80">
    <property type="match status" value="1"/>
</dbReference>
<dbReference type="GO" id="GO:0006281">
    <property type="term" value="P:DNA repair"/>
    <property type="evidence" value="ECO:0007669"/>
    <property type="project" value="UniProtKB-KW"/>
</dbReference>
<comment type="cofactor">
    <cofactor evidence="1">
        <name>Mg(2+)</name>
        <dbReference type="ChEBI" id="CHEBI:18420"/>
    </cofactor>
</comment>
<dbReference type="Pfam" id="PF05970">
    <property type="entry name" value="PIF1"/>
    <property type="match status" value="1"/>
</dbReference>
<dbReference type="InterPro" id="IPR003323">
    <property type="entry name" value="OTU_dom"/>
</dbReference>
<dbReference type="OrthoDB" id="1728974at2759"/>
<keyword evidence="1" id="KW-0233">DNA recombination</keyword>
<gene>
    <name evidence="4" type="primary">LOC117644307</name>
</gene>
<keyword evidence="1" id="KW-0234">DNA repair</keyword>
<comment type="catalytic activity">
    <reaction evidence="1">
        <text>ATP + H2O = ADP + phosphate + H(+)</text>
        <dbReference type="Rhea" id="RHEA:13065"/>
        <dbReference type="ChEBI" id="CHEBI:15377"/>
        <dbReference type="ChEBI" id="CHEBI:15378"/>
        <dbReference type="ChEBI" id="CHEBI:30616"/>
        <dbReference type="ChEBI" id="CHEBI:43474"/>
        <dbReference type="ChEBI" id="CHEBI:456216"/>
        <dbReference type="EC" id="5.6.2.3"/>
    </reaction>
</comment>
<dbReference type="GO" id="GO:0006310">
    <property type="term" value="P:DNA recombination"/>
    <property type="evidence" value="ECO:0007669"/>
    <property type="project" value="UniProtKB-KW"/>
</dbReference>
<evidence type="ECO:0000313" key="4">
    <source>
        <dbReference type="RefSeq" id="XP_034239538.1"/>
    </source>
</evidence>
<proteinExistence type="inferred from homology"/>
<keyword evidence="1" id="KW-0067">ATP-binding</keyword>
<dbReference type="PROSITE" id="PS50802">
    <property type="entry name" value="OTU"/>
    <property type="match status" value="1"/>
</dbReference>
<keyword evidence="1" id="KW-0547">Nucleotide-binding</keyword>
<dbReference type="InterPro" id="IPR027417">
    <property type="entry name" value="P-loop_NTPase"/>
</dbReference>
<evidence type="ECO:0000313" key="3">
    <source>
        <dbReference type="Proteomes" id="UP000515158"/>
    </source>
</evidence>
<keyword evidence="1" id="KW-0347">Helicase</keyword>
<keyword evidence="3" id="KW-1185">Reference proteome</keyword>
<dbReference type="Gene3D" id="3.40.50.300">
    <property type="entry name" value="P-loop containing nucleotide triphosphate hydrolases"/>
    <property type="match status" value="2"/>
</dbReference>
<dbReference type="Pfam" id="PF14214">
    <property type="entry name" value="Helitron_like_N"/>
    <property type="match status" value="1"/>
</dbReference>
<organism evidence="4">
    <name type="scientific">Thrips palmi</name>
    <name type="common">Melon thrips</name>
    <dbReference type="NCBI Taxonomy" id="161013"/>
    <lineage>
        <taxon>Eukaryota</taxon>
        <taxon>Metazoa</taxon>
        <taxon>Ecdysozoa</taxon>
        <taxon>Arthropoda</taxon>
        <taxon>Hexapoda</taxon>
        <taxon>Insecta</taxon>
        <taxon>Pterygota</taxon>
        <taxon>Neoptera</taxon>
        <taxon>Paraneoptera</taxon>
        <taxon>Thysanoptera</taxon>
        <taxon>Terebrantia</taxon>
        <taxon>Thripoidea</taxon>
        <taxon>Thripidae</taxon>
        <taxon>Thrips</taxon>
    </lineage>
</organism>
<dbReference type="GeneID" id="117644307"/>
<name>A0A6P8YIB8_THRPL</name>
<dbReference type="EC" id="5.6.2.3" evidence="1"/>
<dbReference type="InterPro" id="IPR049163">
    <property type="entry name" value="Pif1-like_2B_dom"/>
</dbReference>
<evidence type="ECO:0000256" key="1">
    <source>
        <dbReference type="RuleBase" id="RU363044"/>
    </source>
</evidence>
<dbReference type="PANTHER" id="PTHR10492">
    <property type="match status" value="1"/>
</dbReference>
<dbReference type="GO" id="GO:0016787">
    <property type="term" value="F:hydrolase activity"/>
    <property type="evidence" value="ECO:0007669"/>
    <property type="project" value="UniProtKB-KW"/>
</dbReference>
<dbReference type="InterPro" id="IPR010285">
    <property type="entry name" value="DNA_helicase_pif1-like_DEAD"/>
</dbReference>
<evidence type="ECO:0000259" key="2">
    <source>
        <dbReference type="PROSITE" id="PS50802"/>
    </source>
</evidence>
<accession>A0A6P8YIB8</accession>
<dbReference type="GO" id="GO:0000723">
    <property type="term" value="P:telomere maintenance"/>
    <property type="evidence" value="ECO:0007669"/>
    <property type="project" value="InterPro"/>
</dbReference>
<keyword evidence="1" id="KW-0378">Hydrolase</keyword>
<dbReference type="Pfam" id="PF21530">
    <property type="entry name" value="Pif1_2B_dom"/>
    <property type="match status" value="1"/>
</dbReference>
<dbReference type="KEGG" id="tpal:117644307"/>
<dbReference type="CDD" id="cd22744">
    <property type="entry name" value="OTU"/>
    <property type="match status" value="1"/>
</dbReference>
<dbReference type="Proteomes" id="UP000515158">
    <property type="component" value="Unplaced"/>
</dbReference>
<reference evidence="4" key="1">
    <citation type="submission" date="2025-08" db="UniProtKB">
        <authorList>
            <consortium name="RefSeq"/>
        </authorList>
    </citation>
    <scope>IDENTIFICATION</scope>
    <source>
        <tissue evidence="4">Total insect</tissue>
    </source>
</reference>
<comment type="similarity">
    <text evidence="1">Belongs to the helicase family.</text>
</comment>
<dbReference type="RefSeq" id="XP_034239538.1">
    <property type="nucleotide sequence ID" value="XM_034383647.1"/>
</dbReference>
<dbReference type="SUPFAM" id="SSF54001">
    <property type="entry name" value="Cysteine proteinases"/>
    <property type="match status" value="1"/>
</dbReference>
<keyword evidence="1" id="KW-0227">DNA damage</keyword>
<dbReference type="GO" id="GO:0043139">
    <property type="term" value="F:5'-3' DNA helicase activity"/>
    <property type="evidence" value="ECO:0007669"/>
    <property type="project" value="UniProtKB-EC"/>
</dbReference>
<feature type="domain" description="OTU" evidence="2">
    <location>
        <begin position="14"/>
        <end position="141"/>
    </location>
</feature>
<dbReference type="SUPFAM" id="SSF52540">
    <property type="entry name" value="P-loop containing nucleoside triphosphate hydrolases"/>
    <property type="match status" value="2"/>
</dbReference>
<dbReference type="InterPro" id="IPR038765">
    <property type="entry name" value="Papain-like_cys_pep_sf"/>
</dbReference>
<dbReference type="CDD" id="cd18809">
    <property type="entry name" value="SF1_C_RecD"/>
    <property type="match status" value="1"/>
</dbReference>
<dbReference type="InterPro" id="IPR025476">
    <property type="entry name" value="Helitron_helicase-like"/>
</dbReference>
<dbReference type="GO" id="GO:0005524">
    <property type="term" value="F:ATP binding"/>
    <property type="evidence" value="ECO:0007669"/>
    <property type="project" value="UniProtKB-KW"/>
</dbReference>
<sequence length="1661" mass="187941">MTFEGISVINGIRFQVFDVLHEGDCLFEAFSYALLESTSAAAQLRRECVLQMESMWDTLGMDTDDGSFKPYESYASYATSMGKNGTYAGPAEIQALAILYNCRVRIFQGDHLFDTSNPGGLEQVDLLFIREGVHYKCLKEVFEESPPENNVIDNSVDEDVHFAFPEVNYDWHAPRPLFDVLPHNYEDDMFVDDLPTSFPIFSSLRRVHPTREPPAVMNKRSTLKLCSTIGDHFQWACLYNGDTVHGVRQVSMGPFTSSCSDCNATFWEAERLVADQDTPAWCCGREMKTGLANSACFKKISDPIIREWYTGNSPDAMEFQEHIREYNHALSIAVPVTNYSSRNLRTGRVLCLNGRVTFECDASVTSDLQMGQLYFASMSRDITTERVLRSEQRLQSHILDRLERYLRHHNDLVRTFELAGRLQDSHPTSRVTLAINPHSSGFRVTDREFIDTDRTAHRPTGSNFIAAVYIGNRLSYNYDVALFPRGGDAVPVFTVHEMSPSLDTMLYPLIHLHAEDPWWLVDAATKIEDNNLNYAENQNEELQVCQLDSLKRFVESEAEEQGKRPGRVIIIPKNIQTSERNMYNSYMDSICISINTDPPSLLLTFTTNPRWAEILEILQKRGLGSDEYVNAADAVVRTYLGRLGICLGDVFHRGVLGRVLGYSGVHEFTSTFLPHFHCAVILDPADVPRTPEEVDAFVTAEIPSKEDDTDGFYYVMTHMIHRPCDGSSPGFTNPMCRPNGVPCTSGFPFAFRDRTLVTNRGPLLRRRETAPVYSEKWKCMVDNRWVIPCNIRLGIRHGNHLNIMLCGENLCYKYLYGYFTKESRGQCVQGGMLKYFNEQNDGNEMNWDEISHFKDLRVIGPYEAVFKILGVPIVKMSHKVEALPVHLPGKEYQYYRGNPRTAFENPKSSKLLQWFELNTRDPAANQLFYAEVVNSYRWEKGDWVTKTRGNTLGRLMHVNPSPRNMELFFLRLLLLNRPGMKSFEDILTVNGTLHPTFRSACQAMGLDDSESMDYSSALLEVATHGAPYQIRAFFATIVAACSANDPEPLWIQYRDAMSDDYLRSGCGRREAIIRARRDVLKRMEEILGNVPATVQIPEHESDESCPVFNEIGNIQFGVPVRDDSSCDEDGEPGDDEYLDDIPRQARQQDGVDADVNYGVLFDDYYSKYTTEQLLVHDTVMETVENNNNSRNNFFSLVAPAGCGKTFLYQGLALDCRRKGIPFVSSAMTALAALLLDSGDTCHKTFGIPIRARQDGNDRSFIEGCSPEAETLRSAKLILIDEVSMMSKWQVTLIDHLLRDLMNNRSFVFGGKVVILGGDMGQILPVLRNASTSEIIANSMPRWEHWADRNEMKLTRNMRAEHDLEFADWIMTVRDGSANIPGTDYIRVPNYMLVGASRSTTGVTEADQRSVYATTRDEYNAVYPDTTVNTLRTGIIVTPTNAETRFNNNIVVQRIAGMDSNYVAKTSVVYQDVGRLNNLQPGKFLMTTEELEKLQAANLPPHHLKLKVGCVVMLLINLDKKNGLCNGARFLVKQMLTHAIVLEKLNPSHGGESVFFLPRMRMRSDDVPIAGCIERFQFPITLAFAVTINKSQGQSFERVGLFLRRPVFSHGQFYVAVGRAKRKKDVSIVVMRGPLQGSKDKGGDLRKVDVRTKNIVHRDLLR</sequence>